<dbReference type="RefSeq" id="WP_346750624.1">
    <property type="nucleotide sequence ID" value="NZ_JAUJEA010000001.1"/>
</dbReference>
<proteinExistence type="predicted"/>
<dbReference type="SUPFAM" id="SSF56219">
    <property type="entry name" value="DNase I-like"/>
    <property type="match status" value="1"/>
</dbReference>
<reference evidence="2" key="1">
    <citation type="submission" date="2023-06" db="EMBL/GenBank/DDBJ databases">
        <title>Genomic of Parafulvivirga corallium.</title>
        <authorList>
            <person name="Wang G."/>
        </authorList>
    </citation>
    <scope>NUCLEOTIDE SEQUENCE</scope>
    <source>
        <strain evidence="2">BMA10</strain>
    </source>
</reference>
<keyword evidence="2" id="KW-0540">Nuclease</keyword>
<dbReference type="Pfam" id="PF03372">
    <property type="entry name" value="Exo_endo_phos"/>
    <property type="match status" value="1"/>
</dbReference>
<dbReference type="Gene3D" id="3.60.10.10">
    <property type="entry name" value="Endonuclease/exonuclease/phosphatase"/>
    <property type="match status" value="1"/>
</dbReference>
<sequence>MKSTVLNVFLKSQIVVALLMSVNLQAQNLKFMTYNIRYATPRDGENAWSKRKDLVVNQIRFYEPDVLGIQEGLNQQVTFIDDELENYVYFGVGRDNGKKKGEYCAIYYQSKKFRKIDGGTFWLSTTPNKISVGWDAALERICTYLLLEDKETSKRFWVFNAHFDHRGKQAREKSSELILDQIRSLNKDTYPVVLMGDLNAKPQDAPIQILAKELNDTKEVSLNPPFGPDGTFNGFRFQEPVSNRIDYIFVSKDNVEVQKYAILSDSKDGRYLSDHLPVFAEIRLK</sequence>
<protein>
    <submittedName>
        <fullName evidence="2">Endonuclease/exonuclease/phosphatase family protein</fullName>
    </submittedName>
</protein>
<organism evidence="2 3">
    <name type="scientific">Splendidivirga corallicola</name>
    <dbReference type="NCBI Taxonomy" id="3051826"/>
    <lineage>
        <taxon>Bacteria</taxon>
        <taxon>Pseudomonadati</taxon>
        <taxon>Bacteroidota</taxon>
        <taxon>Cytophagia</taxon>
        <taxon>Cytophagales</taxon>
        <taxon>Splendidivirgaceae</taxon>
        <taxon>Splendidivirga</taxon>
    </lineage>
</organism>
<gene>
    <name evidence="2" type="ORF">QQ008_04495</name>
</gene>
<dbReference type="InterPro" id="IPR036691">
    <property type="entry name" value="Endo/exonu/phosph_ase_sf"/>
</dbReference>
<dbReference type="CDD" id="cd09083">
    <property type="entry name" value="EEP-1"/>
    <property type="match status" value="1"/>
</dbReference>
<evidence type="ECO:0000259" key="1">
    <source>
        <dbReference type="Pfam" id="PF03372"/>
    </source>
</evidence>
<evidence type="ECO:0000313" key="2">
    <source>
        <dbReference type="EMBL" id="MDN5200602.1"/>
    </source>
</evidence>
<dbReference type="InterPro" id="IPR005135">
    <property type="entry name" value="Endo/exonuclease/phosphatase"/>
</dbReference>
<dbReference type="GO" id="GO:0004519">
    <property type="term" value="F:endonuclease activity"/>
    <property type="evidence" value="ECO:0007669"/>
    <property type="project" value="UniProtKB-KW"/>
</dbReference>
<dbReference type="EMBL" id="JAUJEA010000001">
    <property type="protein sequence ID" value="MDN5200602.1"/>
    <property type="molecule type" value="Genomic_DNA"/>
</dbReference>
<dbReference type="PANTHER" id="PTHR12121">
    <property type="entry name" value="CARBON CATABOLITE REPRESSOR PROTEIN 4"/>
    <property type="match status" value="1"/>
</dbReference>
<accession>A0ABT8KIR4</accession>
<dbReference type="PANTHER" id="PTHR12121:SF36">
    <property type="entry name" value="ENDONUCLEASE_EXONUCLEASE_PHOSPHATASE DOMAIN-CONTAINING PROTEIN"/>
    <property type="match status" value="1"/>
</dbReference>
<feature type="domain" description="Endonuclease/exonuclease/phosphatase" evidence="1">
    <location>
        <begin position="32"/>
        <end position="275"/>
    </location>
</feature>
<dbReference type="Proteomes" id="UP001172082">
    <property type="component" value="Unassembled WGS sequence"/>
</dbReference>
<evidence type="ECO:0000313" key="3">
    <source>
        <dbReference type="Proteomes" id="UP001172082"/>
    </source>
</evidence>
<keyword evidence="2" id="KW-0378">Hydrolase</keyword>
<comment type="caution">
    <text evidence="2">The sequence shown here is derived from an EMBL/GenBank/DDBJ whole genome shotgun (WGS) entry which is preliminary data.</text>
</comment>
<keyword evidence="2" id="KW-0255">Endonuclease</keyword>
<keyword evidence="3" id="KW-1185">Reference proteome</keyword>
<name>A0ABT8KIR4_9BACT</name>
<dbReference type="InterPro" id="IPR050410">
    <property type="entry name" value="CCR4/nocturin_mRNA_transcr"/>
</dbReference>